<dbReference type="FunFam" id="3.40.50.300:FF:001119">
    <property type="entry name" value="Iron-sulfur cluster carrier protein"/>
    <property type="match status" value="1"/>
</dbReference>
<comment type="similarity">
    <text evidence="6">Belongs to the Mrp/NBP35 ATP-binding proteins family.</text>
</comment>
<reference evidence="7 8" key="1">
    <citation type="submission" date="2017-02" db="EMBL/GenBank/DDBJ databases">
        <authorList>
            <person name="Peterson S.W."/>
        </authorList>
    </citation>
    <scope>NUCLEOTIDE SEQUENCE [LARGE SCALE GENOMIC DNA]</scope>
    <source>
        <strain evidence="7 8">DSM 15102</strain>
    </source>
</reference>
<evidence type="ECO:0000313" key="7">
    <source>
        <dbReference type="EMBL" id="SJZ79869.1"/>
    </source>
</evidence>
<dbReference type="GO" id="GO:0046872">
    <property type="term" value="F:metal ion binding"/>
    <property type="evidence" value="ECO:0007669"/>
    <property type="project" value="UniProtKB-KW"/>
</dbReference>
<keyword evidence="2 6" id="KW-0547">Nucleotide-binding</keyword>
<dbReference type="GO" id="GO:0016887">
    <property type="term" value="F:ATP hydrolysis activity"/>
    <property type="evidence" value="ECO:0007669"/>
    <property type="project" value="UniProtKB-UniRule"/>
</dbReference>
<dbReference type="GO" id="GO:0005524">
    <property type="term" value="F:ATP binding"/>
    <property type="evidence" value="ECO:0007669"/>
    <property type="project" value="UniProtKB-UniRule"/>
</dbReference>
<dbReference type="GO" id="GO:0140663">
    <property type="term" value="F:ATP-dependent FeS chaperone activity"/>
    <property type="evidence" value="ECO:0007669"/>
    <property type="project" value="InterPro"/>
</dbReference>
<dbReference type="CDD" id="cd02037">
    <property type="entry name" value="Mrp_NBP35"/>
    <property type="match status" value="1"/>
</dbReference>
<comment type="function">
    <text evidence="6">Binds and transfers iron-sulfur (Fe-S) clusters to target apoproteins. Can hydrolyze ATP.</text>
</comment>
<dbReference type="PROSITE" id="PS01215">
    <property type="entry name" value="MRP"/>
    <property type="match status" value="1"/>
</dbReference>
<keyword evidence="8" id="KW-1185">Reference proteome</keyword>
<evidence type="ECO:0000256" key="5">
    <source>
        <dbReference type="ARBA" id="ARBA00023014"/>
    </source>
</evidence>
<keyword evidence="4 6" id="KW-0408">Iron</keyword>
<dbReference type="HAMAP" id="MF_02040">
    <property type="entry name" value="Mrp_NBP35"/>
    <property type="match status" value="1"/>
</dbReference>
<comment type="subunit">
    <text evidence="6">Homodimer.</text>
</comment>
<organism evidence="7 8">
    <name type="scientific">Garciella nitratireducens DSM 15102</name>
    <dbReference type="NCBI Taxonomy" id="1121911"/>
    <lineage>
        <taxon>Bacteria</taxon>
        <taxon>Bacillati</taxon>
        <taxon>Bacillota</taxon>
        <taxon>Clostridia</taxon>
        <taxon>Eubacteriales</taxon>
        <taxon>Eubacteriaceae</taxon>
        <taxon>Garciella</taxon>
    </lineage>
</organism>
<dbReference type="Proteomes" id="UP000196365">
    <property type="component" value="Unassembled WGS sequence"/>
</dbReference>
<evidence type="ECO:0000313" key="8">
    <source>
        <dbReference type="Proteomes" id="UP000196365"/>
    </source>
</evidence>
<accession>A0A1T4NKT2</accession>
<keyword evidence="1 6" id="KW-0479">Metal-binding</keyword>
<dbReference type="EMBL" id="FUWV01000011">
    <property type="protein sequence ID" value="SJZ79869.1"/>
    <property type="molecule type" value="Genomic_DNA"/>
</dbReference>
<dbReference type="InterPro" id="IPR000808">
    <property type="entry name" value="Mrp-like_CS"/>
</dbReference>
<feature type="binding site" evidence="6">
    <location>
        <begin position="53"/>
        <end position="60"/>
    </location>
    <ligand>
        <name>ATP</name>
        <dbReference type="ChEBI" id="CHEBI:30616"/>
    </ligand>
</feature>
<dbReference type="PANTHER" id="PTHR42961:SF2">
    <property type="entry name" value="IRON-SULFUR PROTEIN NUBPL"/>
    <property type="match status" value="1"/>
</dbReference>
<evidence type="ECO:0000256" key="2">
    <source>
        <dbReference type="ARBA" id="ARBA00022741"/>
    </source>
</evidence>
<evidence type="ECO:0000256" key="1">
    <source>
        <dbReference type="ARBA" id="ARBA00022723"/>
    </source>
</evidence>
<dbReference type="Pfam" id="PF10609">
    <property type="entry name" value="ParA"/>
    <property type="match status" value="1"/>
</dbReference>
<gene>
    <name evidence="7" type="ORF">SAMN02745973_01728</name>
</gene>
<dbReference type="InterPro" id="IPR033756">
    <property type="entry name" value="YlxH/NBP35"/>
</dbReference>
<evidence type="ECO:0000256" key="6">
    <source>
        <dbReference type="HAMAP-Rule" id="MF_02040"/>
    </source>
</evidence>
<keyword evidence="5 6" id="KW-0411">Iron-sulfur</keyword>
<evidence type="ECO:0000256" key="4">
    <source>
        <dbReference type="ARBA" id="ARBA00023004"/>
    </source>
</evidence>
<dbReference type="SUPFAM" id="SSF52540">
    <property type="entry name" value="P-loop containing nucleoside triphosphate hydrolases"/>
    <property type="match status" value="1"/>
</dbReference>
<dbReference type="GO" id="GO:0016226">
    <property type="term" value="P:iron-sulfur cluster assembly"/>
    <property type="evidence" value="ECO:0007669"/>
    <property type="project" value="InterPro"/>
</dbReference>
<name>A0A1T4NKT2_9FIRM</name>
<proteinExistence type="inferred from homology"/>
<protein>
    <recommendedName>
        <fullName evidence="6">Iron-sulfur cluster carrier protein</fullName>
    </recommendedName>
</protein>
<keyword evidence="3 6" id="KW-0067">ATP-binding</keyword>
<dbReference type="GO" id="GO:0051539">
    <property type="term" value="F:4 iron, 4 sulfur cluster binding"/>
    <property type="evidence" value="ECO:0007669"/>
    <property type="project" value="TreeGrafter"/>
</dbReference>
<dbReference type="InterPro" id="IPR019591">
    <property type="entry name" value="Mrp/NBP35_ATP-bd"/>
</dbReference>
<evidence type="ECO:0000256" key="3">
    <source>
        <dbReference type="ARBA" id="ARBA00022840"/>
    </source>
</evidence>
<keyword evidence="6" id="KW-0378">Hydrolase</keyword>
<dbReference type="Gene3D" id="3.40.50.300">
    <property type="entry name" value="P-loop containing nucleotide triphosphate hydrolases"/>
    <property type="match status" value="1"/>
</dbReference>
<dbReference type="InterPro" id="IPR027417">
    <property type="entry name" value="P-loop_NTPase"/>
</dbReference>
<dbReference type="AlphaFoldDB" id="A0A1T4NKT2"/>
<sequence>MVNVNIIFDLGDDSMGECSICPLSKGCSKDKENCMVKNNPLNNVKKIIAVMSGKGGVGKSSISVLIAKHLKQLGYNVGILDADITGPSVPRLLGLRGKRAGGTEEMMLPIKTFDGIKVMSLNFLIENEDDPVIWRGPMISGVVEQFWTDVLWGDLDYLVIDMPPGTGDVALTLMQSVPINGIVMVSVPQDLVSMIVSKAINMARKMNINILGVIENMSYIICPDCGKKIKLFNGENIDKFLKEMNLKLLGELPMLSSISNLSEYSYESVNESLEWIFDLIVKNIIKDLEV</sequence>
<dbReference type="InterPro" id="IPR044304">
    <property type="entry name" value="NUBPL-like"/>
</dbReference>
<dbReference type="PANTHER" id="PTHR42961">
    <property type="entry name" value="IRON-SULFUR PROTEIN NUBPL"/>
    <property type="match status" value="1"/>
</dbReference>